<dbReference type="InterPro" id="IPR018511">
    <property type="entry name" value="Hemolysin-typ_Ca-bd_CS"/>
</dbReference>
<keyword evidence="2" id="KW-0964">Secreted</keyword>
<sequence>MGWVNSYKYIGNDYANTVWQENVPEVEIYTYGGNDKIYLNLVSRDGGFNYVDAGAGNDYVKNWFEGGNEIYLGSGNDTYIHTGYAIDDSYRDYVYGGAGDDWFEVLTLQSKYYGGNDDDTFLSAGFRNYFDGGSGIDTLSYELQDDSKLKGTGVFVDLEGKYAKVGSNKETFNSIEDAIGTSYNDTLRGDSFGNNLEGGSGNDILWGRGGSDLLLGGYGSDELVGGSGNDYLIGGRGHDILNGGTGRDLFIFESINDSVVGTNRDIIEDFIRSENDKIDLSKIDADTSARGNQAFHFIGTKSFSGDAGELRYSGNIISGDVNGDGRANFQIDANYTRYFSSDFIL</sequence>
<keyword evidence="4" id="KW-1185">Reference proteome</keyword>
<dbReference type="SUPFAM" id="SSF51120">
    <property type="entry name" value="beta-Roll"/>
    <property type="match status" value="2"/>
</dbReference>
<dbReference type="Pfam" id="PF00353">
    <property type="entry name" value="HemolysinCabind"/>
    <property type="match status" value="4"/>
</dbReference>
<dbReference type="InterPro" id="IPR050557">
    <property type="entry name" value="RTX_toxin/Mannuronan_C5-epim"/>
</dbReference>
<protein>
    <submittedName>
        <fullName evidence="3">Calcium-binding protein</fullName>
    </submittedName>
</protein>
<gene>
    <name evidence="3" type="ORF">ACFQ33_07180</name>
</gene>
<comment type="caution">
    <text evidence="3">The sequence shown here is derived from an EMBL/GenBank/DDBJ whole genome shotgun (WGS) entry which is preliminary data.</text>
</comment>
<evidence type="ECO:0000313" key="3">
    <source>
        <dbReference type="EMBL" id="MFD1327674.1"/>
    </source>
</evidence>
<dbReference type="InterPro" id="IPR011049">
    <property type="entry name" value="Serralysin-like_metalloprot_C"/>
</dbReference>
<dbReference type="PRINTS" id="PR00313">
    <property type="entry name" value="CABNDNGRPT"/>
</dbReference>
<evidence type="ECO:0000313" key="4">
    <source>
        <dbReference type="Proteomes" id="UP001597173"/>
    </source>
</evidence>
<organism evidence="3 4">
    <name type="scientific">Mycoplana ramosa</name>
    <name type="common">Mycoplana bullata</name>
    <dbReference type="NCBI Taxonomy" id="40837"/>
    <lineage>
        <taxon>Bacteria</taxon>
        <taxon>Pseudomonadati</taxon>
        <taxon>Pseudomonadota</taxon>
        <taxon>Alphaproteobacteria</taxon>
        <taxon>Hyphomicrobiales</taxon>
        <taxon>Rhizobiaceae</taxon>
        <taxon>Mycoplana</taxon>
    </lineage>
</organism>
<evidence type="ECO:0000256" key="1">
    <source>
        <dbReference type="ARBA" id="ARBA00004613"/>
    </source>
</evidence>
<dbReference type="RefSeq" id="WP_374835624.1">
    <property type="nucleotide sequence ID" value="NZ_JBHEEW010000001.1"/>
</dbReference>
<dbReference type="Gene3D" id="2.160.20.160">
    <property type="match status" value="1"/>
</dbReference>
<dbReference type="PANTHER" id="PTHR38340">
    <property type="entry name" value="S-LAYER PROTEIN"/>
    <property type="match status" value="1"/>
</dbReference>
<dbReference type="Gene3D" id="2.150.10.10">
    <property type="entry name" value="Serralysin-like metalloprotease, C-terminal"/>
    <property type="match status" value="1"/>
</dbReference>
<dbReference type="InterPro" id="IPR001343">
    <property type="entry name" value="Hemolysn_Ca-bd"/>
</dbReference>
<dbReference type="PANTHER" id="PTHR38340:SF1">
    <property type="entry name" value="S-LAYER PROTEIN"/>
    <property type="match status" value="1"/>
</dbReference>
<evidence type="ECO:0000256" key="2">
    <source>
        <dbReference type="ARBA" id="ARBA00022525"/>
    </source>
</evidence>
<dbReference type="PROSITE" id="PS00330">
    <property type="entry name" value="HEMOLYSIN_CALCIUM"/>
    <property type="match status" value="3"/>
</dbReference>
<comment type="subcellular location">
    <subcellularLocation>
        <location evidence="1">Secreted</location>
    </subcellularLocation>
</comment>
<dbReference type="EMBL" id="JBHTNF010000002">
    <property type="protein sequence ID" value="MFD1327674.1"/>
    <property type="molecule type" value="Genomic_DNA"/>
</dbReference>
<dbReference type="Proteomes" id="UP001597173">
    <property type="component" value="Unassembled WGS sequence"/>
</dbReference>
<reference evidence="4" key="1">
    <citation type="journal article" date="2019" name="Int. J. Syst. Evol. Microbiol.">
        <title>The Global Catalogue of Microorganisms (GCM) 10K type strain sequencing project: providing services to taxonomists for standard genome sequencing and annotation.</title>
        <authorList>
            <consortium name="The Broad Institute Genomics Platform"/>
            <consortium name="The Broad Institute Genome Sequencing Center for Infectious Disease"/>
            <person name="Wu L."/>
            <person name="Ma J."/>
        </authorList>
    </citation>
    <scope>NUCLEOTIDE SEQUENCE [LARGE SCALE GENOMIC DNA]</scope>
    <source>
        <strain evidence="4">CCUG 55609</strain>
    </source>
</reference>
<name>A0ABW3YUS6_MYCRA</name>
<proteinExistence type="predicted"/>
<accession>A0ABW3YUS6</accession>